<feature type="compositionally biased region" description="Basic residues" evidence="1">
    <location>
        <begin position="12"/>
        <end position="22"/>
    </location>
</feature>
<reference evidence="3 4" key="1">
    <citation type="submission" date="2021-01" db="EMBL/GenBank/DDBJ databases">
        <title>Whole genome shotgun sequence of Verrucosispora lutea NBRC 106530.</title>
        <authorList>
            <person name="Komaki H."/>
            <person name="Tamura T."/>
        </authorList>
    </citation>
    <scope>NUCLEOTIDE SEQUENCE [LARGE SCALE GENOMIC DNA]</scope>
    <source>
        <strain evidence="3 4">NBRC 106530</strain>
    </source>
</reference>
<organism evidence="3 4">
    <name type="scientific">Micromonospora lutea</name>
    <dbReference type="NCBI Taxonomy" id="419825"/>
    <lineage>
        <taxon>Bacteria</taxon>
        <taxon>Bacillati</taxon>
        <taxon>Actinomycetota</taxon>
        <taxon>Actinomycetes</taxon>
        <taxon>Micromonosporales</taxon>
        <taxon>Micromonosporaceae</taxon>
        <taxon>Micromonospora</taxon>
    </lineage>
</organism>
<feature type="region of interest" description="Disordered" evidence="1">
    <location>
        <begin position="1"/>
        <end position="22"/>
    </location>
</feature>
<dbReference type="EMBL" id="BOPB01000029">
    <property type="protein sequence ID" value="GIJ23968.1"/>
    <property type="molecule type" value="Genomic_DNA"/>
</dbReference>
<keyword evidence="2" id="KW-0472">Membrane</keyword>
<sequence length="532" mass="56434">MESSSQPPSDNRRHRAAYRRHRAGIVPPAALNLAVTEPATRPPQSRPGIRRAVVSGGLLDLAAGNRAEEEDLAGAATEADDTRRAADRRRRLTLTGLALTAVISAVMLVATLVTWAPDGPPPRELTTGERERLAAMRVTNYRELRAGLHITAGDGATRTDLLGWVDWARGLTYLDVGGPGAGPMRGLVQATPTVLVIRPDPTAAPTPAVPPLVPPPGGWRLPAGRGIDPLLGLIFALAADRPDKVDGWVGRWVGRERLNGEPVDVLEVSTAGSGASASRAPDANAGSPARYWLDQAGRLHRVEADLAGIGSVTVALNRADRPTLRPVEALGGRPGLPRALTAAERDRWRRLPARLRSVGGARATLTVPASAATNLRGSGWLSWASGTAYLSVTDLDTAGRRTLVRHRDRKVTRIDGTATSDATARPPLPPPKAGWRAGPHRTEALDPLVAAALRAARPTGVPGNAERVRGDTLAGATVDVVQVDTARGPLRYWVDRGGMLRRLELSTRAGAWAQLDLDPGRVPPLTRPPAKR</sequence>
<keyword evidence="4" id="KW-1185">Reference proteome</keyword>
<evidence type="ECO:0000313" key="4">
    <source>
        <dbReference type="Proteomes" id="UP000643165"/>
    </source>
</evidence>
<gene>
    <name evidence="3" type="ORF">Vlu01_45920</name>
</gene>
<protein>
    <submittedName>
        <fullName evidence="3">Uncharacterized protein</fullName>
    </submittedName>
</protein>
<evidence type="ECO:0000256" key="1">
    <source>
        <dbReference type="SAM" id="MobiDB-lite"/>
    </source>
</evidence>
<keyword evidence="2" id="KW-0812">Transmembrane</keyword>
<keyword evidence="2" id="KW-1133">Transmembrane helix</keyword>
<proteinExistence type="predicted"/>
<feature type="transmembrane region" description="Helical" evidence="2">
    <location>
        <begin position="92"/>
        <end position="116"/>
    </location>
</feature>
<name>A0ABQ4J189_9ACTN</name>
<dbReference type="Proteomes" id="UP000643165">
    <property type="component" value="Unassembled WGS sequence"/>
</dbReference>
<feature type="region of interest" description="Disordered" evidence="1">
    <location>
        <begin position="410"/>
        <end position="438"/>
    </location>
</feature>
<accession>A0ABQ4J189</accession>
<evidence type="ECO:0000256" key="2">
    <source>
        <dbReference type="SAM" id="Phobius"/>
    </source>
</evidence>
<dbReference type="RefSeq" id="WP_204003075.1">
    <property type="nucleotide sequence ID" value="NZ_BOPB01000029.1"/>
</dbReference>
<evidence type="ECO:0000313" key="3">
    <source>
        <dbReference type="EMBL" id="GIJ23968.1"/>
    </source>
</evidence>
<comment type="caution">
    <text evidence="3">The sequence shown here is derived from an EMBL/GenBank/DDBJ whole genome shotgun (WGS) entry which is preliminary data.</text>
</comment>